<feature type="region of interest" description="Disordered" evidence="1">
    <location>
        <begin position="183"/>
        <end position="204"/>
    </location>
</feature>
<reference evidence="2" key="1">
    <citation type="submission" date="2022-10" db="EMBL/GenBank/DDBJ databases">
        <title>Luteolibacter sp. GHJ8, whole genome shotgun sequencing project.</title>
        <authorList>
            <person name="Zhao G."/>
            <person name="Shen L."/>
        </authorList>
    </citation>
    <scope>NUCLEOTIDE SEQUENCE</scope>
    <source>
        <strain evidence="2">GHJ8</strain>
    </source>
</reference>
<evidence type="ECO:0000256" key="1">
    <source>
        <dbReference type="SAM" id="MobiDB-lite"/>
    </source>
</evidence>
<dbReference type="RefSeq" id="WP_264514789.1">
    <property type="nucleotide sequence ID" value="NZ_JAPDDR010000008.1"/>
</dbReference>
<evidence type="ECO:0000313" key="3">
    <source>
        <dbReference type="Proteomes" id="UP001165653"/>
    </source>
</evidence>
<sequence length="757" mass="84274">MPLLLLGTLSASTLDTITFGDPASESAHTLTAELSQAIPAALSEPSRQLLPGGSDPWRGGTLRFTAKVDPAGQNYFTLRLWGGDVNHNQLTLHVEGKQIGYRHLGDIEALDIGTDAPAYPGRFTYRTCPLPLSLTTGKQSITCEIRATGPIWGYGRNFEQYQKPITEPTRNLYRAYTHTDGFFQPDPAEKQGTPPPPVVRQSPGPEVVDAIKGRVNGEIDRLLRHPDQPASQMQTLFLAKAWHTKWTRAAGKPETFAKILLSLDHLYRSYVADPKLAQAEPSTYNPNWFGLGPAGQVIQLLEKELTPRLDETIDDGSGKQVKRREGFRAMLLACCDWHRENRRQYTNQSMINDLYGIYLANRGLAVVAPADALPEPKALRYLYESVGLEPWLGSEKDGKPLKPLGEFYYQLTTKGLTKELGFVGNYGEVLDWTTQIYEATRPTPDKDGDKRLKEQLIKIARARAPFRYPLPDREGFRAMIQETPVGWRDVHYPGDVTYSQRPSWDGSPVEAAAATLDPQLVGGVQQMIEDRQLYATLKDAVEGKGFRTSAGLLAIPDHLEIVLAQPASPQRLPMSPGQPDFVFSDEEDGVIALKNGDEILYASLYWRARHAVNSLARIHYLTPEIDRIATVYQQVEFTPSGMDYTRPDWTNFGFANGGHRYPKEFISAHTGEKLPIARIPEGIAFKPGQENIHAGRGDFYRLDYGSYRIAMNMSADKTFDYQAPPSGKIRNLVTGKDVKPGATAKLAPRSTIVLHCE</sequence>
<organism evidence="2 3">
    <name type="scientific">Luteolibacter rhizosphaerae</name>
    <dbReference type="NCBI Taxonomy" id="2989719"/>
    <lineage>
        <taxon>Bacteria</taxon>
        <taxon>Pseudomonadati</taxon>
        <taxon>Verrucomicrobiota</taxon>
        <taxon>Verrucomicrobiia</taxon>
        <taxon>Verrucomicrobiales</taxon>
        <taxon>Verrucomicrobiaceae</taxon>
        <taxon>Luteolibacter</taxon>
    </lineage>
</organism>
<accession>A0ABT3G5Z3</accession>
<proteinExistence type="predicted"/>
<comment type="caution">
    <text evidence="2">The sequence shown here is derived from an EMBL/GenBank/DDBJ whole genome shotgun (WGS) entry which is preliminary data.</text>
</comment>
<dbReference type="EMBL" id="JAPDDR010000008">
    <property type="protein sequence ID" value="MCW1915247.1"/>
    <property type="molecule type" value="Genomic_DNA"/>
</dbReference>
<protein>
    <submittedName>
        <fullName evidence="2">Uncharacterized protein</fullName>
    </submittedName>
</protein>
<gene>
    <name evidence="2" type="ORF">OJ996_16795</name>
</gene>
<keyword evidence="3" id="KW-1185">Reference proteome</keyword>
<name>A0ABT3G5Z3_9BACT</name>
<dbReference type="Proteomes" id="UP001165653">
    <property type="component" value="Unassembled WGS sequence"/>
</dbReference>
<evidence type="ECO:0000313" key="2">
    <source>
        <dbReference type="EMBL" id="MCW1915247.1"/>
    </source>
</evidence>